<dbReference type="GO" id="GO:0004252">
    <property type="term" value="F:serine-type endopeptidase activity"/>
    <property type="evidence" value="ECO:0007669"/>
    <property type="project" value="InterPro"/>
</dbReference>
<organism evidence="3 4">
    <name type="scientific">Nocardioides kongjuensis</name>
    <dbReference type="NCBI Taxonomy" id="349522"/>
    <lineage>
        <taxon>Bacteria</taxon>
        <taxon>Bacillati</taxon>
        <taxon>Actinomycetota</taxon>
        <taxon>Actinomycetes</taxon>
        <taxon>Propionibacteriales</taxon>
        <taxon>Nocardioidaceae</taxon>
        <taxon>Nocardioides</taxon>
    </lineage>
</organism>
<sequence length="449" mass="47363">MRRSLGVVAAAIALLTGLPVVAPVVAPALAEPQAAEPGPPAPARHGAVVQDLESPAGTAYWTRRRMRAALPLDLDPSGAVITSSADAAAPAQPAVTPPGLRSTGKLFFRDPRTSQGYVCSASSVNTPERNLVVTAGHCVYSTRDGCVLLCTARHYFSDFVFVPSYDHGTAPYGQWTGVRAITQQAWIADEDDGHDQAFLAVAPVGGVNLVDVVGGNGLAWNYPAREDGVRVVGWPAQAPYDGQSRQECSGATTVSQVTDPTDAQISCPLTGGASGGPWFLRMASADTGFVFAVTSRRPADGTPLLFAMPFDSSIETLLAAARSAAVPVSARVPARPGARPRLRLVASAASVGFGESYQLVAETRRVRRIVLQVRTVPGAPWRRVARARVHQGVTVFDQALPPGTRWYRVRERGTRRHSKPVVVTVGACPLPLDRSPGVVSNTRCTSPVG</sequence>
<dbReference type="RefSeq" id="WP_179725961.1">
    <property type="nucleotide sequence ID" value="NZ_BAABEF010000001.1"/>
</dbReference>
<dbReference type="SUPFAM" id="SSF50494">
    <property type="entry name" value="Trypsin-like serine proteases"/>
    <property type="match status" value="1"/>
</dbReference>
<dbReference type="PANTHER" id="PTHR15462">
    <property type="entry name" value="SERINE PROTEASE"/>
    <property type="match status" value="1"/>
</dbReference>
<accession>A0A852R9B4</accession>
<dbReference type="InterPro" id="IPR018114">
    <property type="entry name" value="TRYPSIN_HIS"/>
</dbReference>
<evidence type="ECO:0000256" key="2">
    <source>
        <dbReference type="SAM" id="SignalP"/>
    </source>
</evidence>
<evidence type="ECO:0000313" key="3">
    <source>
        <dbReference type="EMBL" id="NYD29607.1"/>
    </source>
</evidence>
<keyword evidence="4" id="KW-1185">Reference proteome</keyword>
<dbReference type="Proteomes" id="UP000582231">
    <property type="component" value="Unassembled WGS sequence"/>
</dbReference>
<reference evidence="3 4" key="1">
    <citation type="submission" date="2020-07" db="EMBL/GenBank/DDBJ databases">
        <title>Sequencing the genomes of 1000 actinobacteria strains.</title>
        <authorList>
            <person name="Klenk H.-P."/>
        </authorList>
    </citation>
    <scope>NUCLEOTIDE SEQUENCE [LARGE SCALE GENOMIC DNA]</scope>
    <source>
        <strain evidence="3 4">DSM 19082</strain>
    </source>
</reference>
<dbReference type="Gene3D" id="2.40.10.10">
    <property type="entry name" value="Trypsin-like serine proteases"/>
    <property type="match status" value="2"/>
</dbReference>
<comment type="caution">
    <text evidence="3">The sequence shown here is derived from an EMBL/GenBank/DDBJ whole genome shotgun (WGS) entry which is preliminary data.</text>
</comment>
<dbReference type="PANTHER" id="PTHR15462:SF19">
    <property type="entry name" value="PEPTIDASE S1 DOMAIN-CONTAINING PROTEIN"/>
    <property type="match status" value="1"/>
</dbReference>
<dbReference type="InterPro" id="IPR009003">
    <property type="entry name" value="Peptidase_S1_PA"/>
</dbReference>
<keyword evidence="1 2" id="KW-0732">Signal</keyword>
<evidence type="ECO:0000256" key="1">
    <source>
        <dbReference type="ARBA" id="ARBA00022729"/>
    </source>
</evidence>
<protein>
    <submittedName>
        <fullName evidence="3">V8-like Glu-specific endopeptidase</fullName>
    </submittedName>
</protein>
<evidence type="ECO:0000313" key="4">
    <source>
        <dbReference type="Proteomes" id="UP000582231"/>
    </source>
</evidence>
<dbReference type="InterPro" id="IPR043504">
    <property type="entry name" value="Peptidase_S1_PA_chymotrypsin"/>
</dbReference>
<dbReference type="InterPro" id="IPR050966">
    <property type="entry name" value="Glutamyl_endopeptidase"/>
</dbReference>
<dbReference type="GO" id="GO:0006508">
    <property type="term" value="P:proteolysis"/>
    <property type="evidence" value="ECO:0007669"/>
    <property type="project" value="InterPro"/>
</dbReference>
<dbReference type="EMBL" id="JACCBF010000001">
    <property type="protein sequence ID" value="NYD29607.1"/>
    <property type="molecule type" value="Genomic_DNA"/>
</dbReference>
<gene>
    <name evidence="3" type="ORF">BJ958_001153</name>
</gene>
<proteinExistence type="predicted"/>
<feature type="chain" id="PRO_5039211462" evidence="2">
    <location>
        <begin position="23"/>
        <end position="449"/>
    </location>
</feature>
<name>A0A852R9B4_9ACTN</name>
<dbReference type="PROSITE" id="PS00134">
    <property type="entry name" value="TRYPSIN_HIS"/>
    <property type="match status" value="1"/>
</dbReference>
<feature type="signal peptide" evidence="2">
    <location>
        <begin position="1"/>
        <end position="22"/>
    </location>
</feature>
<dbReference type="AlphaFoldDB" id="A0A852R9B4"/>